<reference evidence="2 3" key="1">
    <citation type="journal article" date="2008" name="Appl. Environ. Microbiol.">
        <title>Genome of the epsilonproteobacterial chemolithoautotroph Sulfurimonas denitrificans.</title>
        <authorList>
            <person name="Sievert S.M."/>
            <person name="Scott K.M."/>
            <person name="Klotz M.G."/>
            <person name="Chain P.S.G."/>
            <person name="Hauser L.J."/>
            <person name="Hemp J."/>
            <person name="Huegler M."/>
            <person name="Land M."/>
            <person name="Lapidus A."/>
            <person name="Larimer F.W."/>
            <person name="Lucas S."/>
            <person name="Malfatti S.A."/>
            <person name="Meyer F."/>
            <person name="Paulsen I.T."/>
            <person name="Ren Q."/>
            <person name="Simon J."/>
            <person name="Bailey K."/>
            <person name="Diaz E."/>
            <person name="Fitzpatrick K.A."/>
            <person name="Glover B."/>
            <person name="Gwatney N."/>
            <person name="Korajkic A."/>
            <person name="Long A."/>
            <person name="Mobberley J.M."/>
            <person name="Pantry S.N."/>
            <person name="Pazder G."/>
            <person name="Peterson S."/>
            <person name="Quintanilla J.D."/>
            <person name="Sprinkle R."/>
            <person name="Stephens J."/>
            <person name="Thomas P."/>
            <person name="Vaughn R."/>
            <person name="Weber M.J."/>
            <person name="Wooten L.L."/>
        </authorList>
    </citation>
    <scope>NUCLEOTIDE SEQUENCE [LARGE SCALE GENOMIC DNA]</scope>
    <source>
        <strain evidence="3">ATCC 33889 / DSM 1251</strain>
    </source>
</reference>
<gene>
    <name evidence="2" type="ordered locus">Suden_1345</name>
</gene>
<dbReference type="InterPro" id="IPR025737">
    <property type="entry name" value="FApF"/>
</dbReference>
<dbReference type="Proteomes" id="UP000002714">
    <property type="component" value="Chromosome"/>
</dbReference>
<dbReference type="Pfam" id="PF13557">
    <property type="entry name" value="Phenol_MetA_deg"/>
    <property type="match status" value="1"/>
</dbReference>
<keyword evidence="3" id="KW-1185">Reference proteome</keyword>
<accession>Q30QV8</accession>
<evidence type="ECO:0008006" key="4">
    <source>
        <dbReference type="Google" id="ProtNLM"/>
    </source>
</evidence>
<dbReference type="AlphaFoldDB" id="Q30QV8"/>
<name>Q30QV8_SULDN</name>
<sequence>MKKIFIRSLLIAPILLSADVLPAINAKGGALALPEGKLKMGITHINFDRESMFNGASEVQNRENLNATANITTVALSYGLSSKTTISTIIPYKNIEATARLGNNNVAIDNQGLGDIVLAARHVLVSMSDADYQLSLDVGLKLPTGATNGSFKTAPVVANGVNTPLPTQMGTGEFEYMIGLGVTKMLSESWEIDAHTMYTHRPKAHNNYDFGDEIALNLSTTKAITSQFNIGVEYNIKHNTKTDMGKDTNAPLRSMLPFKAFSGTAAYVTPQIEFLPFSKPKIHIGVGVSFLAHYDLEEYQPLEKERFIVRFGYLF</sequence>
<dbReference type="KEGG" id="tdn:Suden_1345"/>
<evidence type="ECO:0000256" key="1">
    <source>
        <dbReference type="SAM" id="SignalP"/>
    </source>
</evidence>
<dbReference type="HOGENOM" id="CLU_882566_0_0_7"/>
<proteinExistence type="predicted"/>
<evidence type="ECO:0000313" key="2">
    <source>
        <dbReference type="EMBL" id="ABB44623.1"/>
    </source>
</evidence>
<dbReference type="OrthoDB" id="5332853at2"/>
<dbReference type="EMBL" id="CP000153">
    <property type="protein sequence ID" value="ABB44623.1"/>
    <property type="molecule type" value="Genomic_DNA"/>
</dbReference>
<evidence type="ECO:0000313" key="3">
    <source>
        <dbReference type="Proteomes" id="UP000002714"/>
    </source>
</evidence>
<keyword evidence="1" id="KW-0732">Signal</keyword>
<dbReference type="eggNOG" id="COG4313">
    <property type="taxonomic scope" value="Bacteria"/>
</dbReference>
<feature type="signal peptide" evidence="1">
    <location>
        <begin position="1"/>
        <end position="22"/>
    </location>
</feature>
<dbReference type="RefSeq" id="WP_011372975.1">
    <property type="nucleotide sequence ID" value="NC_007575.1"/>
</dbReference>
<feature type="chain" id="PRO_5004219834" description="Transporter" evidence="1">
    <location>
        <begin position="23"/>
        <end position="315"/>
    </location>
</feature>
<protein>
    <recommendedName>
        <fullName evidence="4">Transporter</fullName>
    </recommendedName>
</protein>
<dbReference type="STRING" id="326298.Suden_1345"/>
<organism evidence="2 3">
    <name type="scientific">Sulfurimonas denitrificans (strain ATCC 33889 / DSM 1251)</name>
    <name type="common">Thiomicrospira denitrificans (strain ATCC 33889 / DSM 1251)</name>
    <dbReference type="NCBI Taxonomy" id="326298"/>
    <lineage>
        <taxon>Bacteria</taxon>
        <taxon>Pseudomonadati</taxon>
        <taxon>Campylobacterota</taxon>
        <taxon>Epsilonproteobacteria</taxon>
        <taxon>Campylobacterales</taxon>
        <taxon>Sulfurimonadaceae</taxon>
        <taxon>Sulfurimonas</taxon>
    </lineage>
</organism>